<feature type="binding site" evidence="7">
    <location>
        <position position="376"/>
    </location>
    <ligand>
        <name>Na(+)</name>
        <dbReference type="ChEBI" id="CHEBI:29101"/>
        <label>1</label>
    </ligand>
</feature>
<dbReference type="AlphaFoldDB" id="A0A6V7U168"/>
<feature type="binding site" evidence="7">
    <location>
        <position position="94"/>
    </location>
    <ligand>
        <name>Na(+)</name>
        <dbReference type="ChEBI" id="CHEBI:29101"/>
        <label>1</label>
    </ligand>
</feature>
<feature type="binding site" evidence="7">
    <location>
        <position position="477"/>
    </location>
    <ligand>
        <name>Na(+)</name>
        <dbReference type="ChEBI" id="CHEBI:29101"/>
        <label>1</label>
    </ligand>
</feature>
<feature type="transmembrane region" description="Helical" evidence="10">
    <location>
        <begin position="577"/>
        <end position="600"/>
    </location>
</feature>
<organism evidence="11 12">
    <name type="scientific">Meloidogyne enterolobii</name>
    <name type="common">Root-knot nematode worm</name>
    <name type="synonym">Meloidogyne mayaguensis</name>
    <dbReference type="NCBI Taxonomy" id="390850"/>
    <lineage>
        <taxon>Eukaryota</taxon>
        <taxon>Metazoa</taxon>
        <taxon>Ecdysozoa</taxon>
        <taxon>Nematoda</taxon>
        <taxon>Chromadorea</taxon>
        <taxon>Rhabditida</taxon>
        <taxon>Tylenchina</taxon>
        <taxon>Tylenchomorpha</taxon>
        <taxon>Tylenchoidea</taxon>
        <taxon>Meloidogynidae</taxon>
        <taxon>Meloidogyninae</taxon>
        <taxon>Meloidogyne</taxon>
    </lineage>
</organism>
<keyword evidence="7" id="KW-0915">Sodium</keyword>
<comment type="caution">
    <text evidence="11">The sequence shown here is derived from an EMBL/GenBank/DDBJ whole genome shotgun (WGS) entry which is preliminary data.</text>
</comment>
<proteinExistence type="inferred from homology"/>
<evidence type="ECO:0000256" key="4">
    <source>
        <dbReference type="ARBA" id="ARBA00022847"/>
    </source>
</evidence>
<dbReference type="Proteomes" id="UP000580250">
    <property type="component" value="Unassembled WGS sequence"/>
</dbReference>
<dbReference type="PROSITE" id="PS00610">
    <property type="entry name" value="NA_NEUROTRAN_SYMP_1"/>
    <property type="match status" value="1"/>
</dbReference>
<dbReference type="OrthoDB" id="6581954at2759"/>
<reference evidence="11 12" key="1">
    <citation type="submission" date="2020-08" db="EMBL/GenBank/DDBJ databases">
        <authorList>
            <person name="Koutsovoulos G."/>
            <person name="Danchin GJ E."/>
        </authorList>
    </citation>
    <scope>NUCLEOTIDE SEQUENCE [LARGE SCALE GENOMIC DNA]</scope>
</reference>
<evidence type="ECO:0000256" key="2">
    <source>
        <dbReference type="ARBA" id="ARBA00022448"/>
    </source>
</evidence>
<evidence type="ECO:0000256" key="5">
    <source>
        <dbReference type="ARBA" id="ARBA00022989"/>
    </source>
</evidence>
<keyword evidence="6 10" id="KW-0472">Membrane</keyword>
<dbReference type="PANTHER" id="PTHR11616">
    <property type="entry name" value="SODIUM/CHLORIDE DEPENDENT TRANSPORTER"/>
    <property type="match status" value="1"/>
</dbReference>
<dbReference type="GO" id="GO:0005886">
    <property type="term" value="C:plasma membrane"/>
    <property type="evidence" value="ECO:0007669"/>
    <property type="project" value="TreeGrafter"/>
</dbReference>
<accession>A0A6V7U168</accession>
<feature type="transmembrane region" description="Helical" evidence="10">
    <location>
        <begin position="503"/>
        <end position="521"/>
    </location>
</feature>
<protein>
    <recommendedName>
        <fullName evidence="8">Transporter</fullName>
    </recommendedName>
</protein>
<evidence type="ECO:0000256" key="10">
    <source>
        <dbReference type="SAM" id="Phobius"/>
    </source>
</evidence>
<comment type="subcellular location">
    <subcellularLocation>
        <location evidence="1">Membrane</location>
        <topology evidence="1">Multi-pass membrane protein</topology>
    </subcellularLocation>
</comment>
<dbReference type="PRINTS" id="PR00176">
    <property type="entry name" value="NANEUSMPORT"/>
</dbReference>
<feature type="region of interest" description="Disordered" evidence="9">
    <location>
        <begin position="1"/>
        <end position="46"/>
    </location>
</feature>
<dbReference type="InterPro" id="IPR000175">
    <property type="entry name" value="Na/ntran_symport"/>
</dbReference>
<feature type="transmembrane region" description="Helical" evidence="10">
    <location>
        <begin position="196"/>
        <end position="221"/>
    </location>
</feature>
<evidence type="ECO:0000313" key="12">
    <source>
        <dbReference type="Proteomes" id="UP000580250"/>
    </source>
</evidence>
<comment type="similarity">
    <text evidence="8">Belongs to the sodium:neurotransmitter symporter (SNF) (TC 2.A.22) family.</text>
</comment>
<dbReference type="SUPFAM" id="SSF161070">
    <property type="entry name" value="SNF-like"/>
    <property type="match status" value="2"/>
</dbReference>
<name>A0A6V7U168_MELEN</name>
<keyword evidence="2 8" id="KW-0813">Transport</keyword>
<dbReference type="PROSITE" id="PS50267">
    <property type="entry name" value="NA_NEUROTRAN_SYMP_3"/>
    <property type="match status" value="1"/>
</dbReference>
<evidence type="ECO:0000313" key="11">
    <source>
        <dbReference type="EMBL" id="CAD2141942.1"/>
    </source>
</evidence>
<evidence type="ECO:0000256" key="9">
    <source>
        <dbReference type="SAM" id="MobiDB-lite"/>
    </source>
</evidence>
<feature type="transmembrane region" description="Helical" evidence="10">
    <location>
        <begin position="401"/>
        <end position="426"/>
    </location>
</feature>
<feature type="transmembrane region" description="Helical" evidence="10">
    <location>
        <begin position="116"/>
        <end position="137"/>
    </location>
</feature>
<dbReference type="GO" id="GO:0043005">
    <property type="term" value="C:neuron projection"/>
    <property type="evidence" value="ECO:0007669"/>
    <property type="project" value="TreeGrafter"/>
</dbReference>
<feature type="binding site" evidence="7">
    <location>
        <position position="473"/>
    </location>
    <ligand>
        <name>Na(+)</name>
        <dbReference type="ChEBI" id="CHEBI:29101"/>
        <label>1</label>
    </ligand>
</feature>
<gene>
    <name evidence="11" type="ORF">MENT_LOCUS7060</name>
</gene>
<dbReference type="GO" id="GO:0046872">
    <property type="term" value="F:metal ion binding"/>
    <property type="evidence" value="ECO:0007669"/>
    <property type="project" value="UniProtKB-KW"/>
</dbReference>
<feature type="transmembrane region" description="Helical" evidence="10">
    <location>
        <begin position="620"/>
        <end position="639"/>
    </location>
</feature>
<evidence type="ECO:0000256" key="7">
    <source>
        <dbReference type="PIRSR" id="PIRSR600175-1"/>
    </source>
</evidence>
<feature type="transmembrane region" description="Helical" evidence="10">
    <location>
        <begin position="461"/>
        <end position="482"/>
    </location>
</feature>
<feature type="compositionally biased region" description="Low complexity" evidence="9">
    <location>
        <begin position="1"/>
        <end position="18"/>
    </location>
</feature>
<dbReference type="PANTHER" id="PTHR11616:SF20">
    <property type="entry name" value="SODIUM- AND CHLORIDE-DEPENDENT BETAINE TRANSPORTER"/>
    <property type="match status" value="1"/>
</dbReference>
<evidence type="ECO:0000256" key="6">
    <source>
        <dbReference type="ARBA" id="ARBA00023136"/>
    </source>
</evidence>
<feature type="transmembrane region" description="Helical" evidence="10">
    <location>
        <begin position="158"/>
        <end position="184"/>
    </location>
</feature>
<sequence>MAQEQSSKTKSKESVTSSKESKQQKKLQSSENGKMKDGVKENGEQKDEIDYDDEALLDSAASSGHKVSILGEESVHRGQWAGQFDFLMSMVAYAVGLGNVWRFPYLCYKNGGGSFLVVYALFFAFAAVPIFVMEVAVGQFLQRGAIDMWKMCPMFKGVGIGNVVLSFMMASYYCTIIAWAAFYLGNSFWSPLPLGIGNIILSFWCISYFCVIVSWAAFYMISSFSSTFPWETCDNYWNKKNICVETNLPGGNVTTTNTSLISNRTVESSVEQYWEYRVLQQTSTISDLGGIQWELLGLTFLSWAVVYFALWKGITQARKFVYFCAIFPYILIAVLLVRGLTLPGAGEGIKFYLMPNITKLKEITVWKDAGTQVFYSYGVGFGTLIALGSHNRFYHNCFRDAILVCFINGTTSILAGFAIFSILGYMSFITGKEIKEIVKPGVGLAFQAYPEVASKLPFKQVWAFLFFLMITILGLDSQVCMLEGLFTALEDTFPLLLRKYKKGFLLVTCITFFIIGIPMVTQSGAHWLTLVDSYGASGMALLFVVFFEVFGLAWGFGTHRVRDALFEMVGFYPPGCFTFLWKFTAPLSALVLFVLFLFMYEPLRYPSGEEYPFWAEAFGWGLSACSIVVIPGYMLYYCFNSNDSRGPFTRFRKGMDPPSELEI</sequence>
<feature type="transmembrane region" description="Helical" evidence="10">
    <location>
        <begin position="533"/>
        <end position="556"/>
    </location>
</feature>
<feature type="transmembrane region" description="Helical" evidence="10">
    <location>
        <begin position="320"/>
        <end position="340"/>
    </location>
</feature>
<feature type="binding site" evidence="7">
    <location>
        <position position="476"/>
    </location>
    <ligand>
        <name>Na(+)</name>
        <dbReference type="ChEBI" id="CHEBI:29101"/>
        <label>1</label>
    </ligand>
</feature>
<evidence type="ECO:0000256" key="1">
    <source>
        <dbReference type="ARBA" id="ARBA00004141"/>
    </source>
</evidence>
<feature type="compositionally biased region" description="Basic and acidic residues" evidence="9">
    <location>
        <begin position="33"/>
        <end position="46"/>
    </location>
</feature>
<dbReference type="EMBL" id="CAJEWN010000028">
    <property type="protein sequence ID" value="CAD2141942.1"/>
    <property type="molecule type" value="Genomic_DNA"/>
</dbReference>
<feature type="transmembrane region" description="Helical" evidence="10">
    <location>
        <begin position="86"/>
        <end position="104"/>
    </location>
</feature>
<dbReference type="InterPro" id="IPR037272">
    <property type="entry name" value="SNS_sf"/>
</dbReference>
<evidence type="ECO:0000256" key="8">
    <source>
        <dbReference type="RuleBase" id="RU003732"/>
    </source>
</evidence>
<feature type="binding site" evidence="7">
    <location>
        <position position="99"/>
    </location>
    <ligand>
        <name>Na(+)</name>
        <dbReference type="ChEBI" id="CHEBI:29101"/>
        <label>1</label>
    </ligand>
</feature>
<keyword evidence="3 8" id="KW-0812">Transmembrane</keyword>
<dbReference type="GO" id="GO:0005332">
    <property type="term" value="F:gamma-aminobutyric acid:sodium:chloride symporter activity"/>
    <property type="evidence" value="ECO:0007669"/>
    <property type="project" value="TreeGrafter"/>
</dbReference>
<feature type="binding site" evidence="7">
    <location>
        <position position="408"/>
    </location>
    <ligand>
        <name>Na(+)</name>
        <dbReference type="ChEBI" id="CHEBI:29101"/>
        <label>1</label>
    </ligand>
</feature>
<feature type="binding site" evidence="7">
    <location>
        <position position="95"/>
    </location>
    <ligand>
        <name>Na(+)</name>
        <dbReference type="ChEBI" id="CHEBI:29101"/>
        <label>1</label>
    </ligand>
</feature>
<evidence type="ECO:0000256" key="3">
    <source>
        <dbReference type="ARBA" id="ARBA00022692"/>
    </source>
</evidence>
<dbReference type="Pfam" id="PF00209">
    <property type="entry name" value="SNF"/>
    <property type="match status" value="2"/>
</dbReference>
<keyword evidence="7" id="KW-0479">Metal-binding</keyword>
<keyword evidence="5 10" id="KW-1133">Transmembrane helix</keyword>
<keyword evidence="4 8" id="KW-0769">Symport</keyword>